<feature type="signal peptide" evidence="1">
    <location>
        <begin position="1"/>
        <end position="34"/>
    </location>
</feature>
<dbReference type="EMBL" id="NMVO01000012">
    <property type="protein sequence ID" value="OYO14493.1"/>
    <property type="molecule type" value="Genomic_DNA"/>
</dbReference>
<accession>A0A255GJF9</accession>
<sequence>MRPSAHCEIGGKTVGAPSKTFAFLLAGTAAAALAGCTGGSSGSGGDPTPTPATDARVATVSTACELLTDDQVAAALESAGGGRPTVTHRPIGDNGCQWQGRGTVSVSIARDDPDNQNRFMASYRESSGAEIVPSGVPAQIYYEPGRATGWVWTGGQYRAQLSSYPGTSDEANRQLMNQIAGLLAR</sequence>
<reference evidence="2 3" key="1">
    <citation type="submission" date="2017-07" db="EMBL/GenBank/DDBJ databases">
        <title>Draft whole genome sequences of clinical Proprionibacteriaceae strains.</title>
        <authorList>
            <person name="Bernier A.-M."/>
            <person name="Bernard K."/>
            <person name="Domingo M.-C."/>
        </authorList>
    </citation>
    <scope>NUCLEOTIDE SEQUENCE [LARGE SCALE GENOMIC DNA]</scope>
    <source>
        <strain evidence="2 3">NML 030167</strain>
    </source>
</reference>
<evidence type="ECO:0000313" key="3">
    <source>
        <dbReference type="Proteomes" id="UP000215896"/>
    </source>
</evidence>
<organism evidence="2 3">
    <name type="scientific">Enemella evansiae</name>
    <dbReference type="NCBI Taxonomy" id="2016499"/>
    <lineage>
        <taxon>Bacteria</taxon>
        <taxon>Bacillati</taxon>
        <taxon>Actinomycetota</taxon>
        <taxon>Actinomycetes</taxon>
        <taxon>Propionibacteriales</taxon>
        <taxon>Propionibacteriaceae</taxon>
        <taxon>Enemella</taxon>
    </lineage>
</organism>
<keyword evidence="3" id="KW-1185">Reference proteome</keyword>
<proteinExistence type="predicted"/>
<feature type="chain" id="PRO_5038405447" description="DUF3558 domain-containing protein" evidence="1">
    <location>
        <begin position="35"/>
        <end position="185"/>
    </location>
</feature>
<keyword evidence="1" id="KW-0732">Signal</keyword>
<evidence type="ECO:0000256" key="1">
    <source>
        <dbReference type="SAM" id="SignalP"/>
    </source>
</evidence>
<comment type="caution">
    <text evidence="2">The sequence shown here is derived from an EMBL/GenBank/DDBJ whole genome shotgun (WGS) entry which is preliminary data.</text>
</comment>
<dbReference type="Pfam" id="PF12079">
    <property type="entry name" value="DUF3558"/>
    <property type="match status" value="1"/>
</dbReference>
<dbReference type="Proteomes" id="UP000215896">
    <property type="component" value="Unassembled WGS sequence"/>
</dbReference>
<evidence type="ECO:0008006" key="4">
    <source>
        <dbReference type="Google" id="ProtNLM"/>
    </source>
</evidence>
<name>A0A255GJF9_9ACTN</name>
<gene>
    <name evidence="2" type="ORF">CGZ94_07815</name>
</gene>
<dbReference type="InterPro" id="IPR024520">
    <property type="entry name" value="DUF3558"/>
</dbReference>
<protein>
    <recommendedName>
        <fullName evidence="4">DUF3558 domain-containing protein</fullName>
    </recommendedName>
</protein>
<evidence type="ECO:0000313" key="2">
    <source>
        <dbReference type="EMBL" id="OYO14493.1"/>
    </source>
</evidence>
<dbReference type="AlphaFoldDB" id="A0A255GJF9"/>